<dbReference type="SUPFAM" id="SSF52540">
    <property type="entry name" value="P-loop containing nucleoside triphosphate hydrolases"/>
    <property type="match status" value="1"/>
</dbReference>
<dbReference type="PATRIC" id="fig|1423733.4.peg.537"/>
<evidence type="ECO:0000256" key="3">
    <source>
        <dbReference type="ARBA" id="ARBA00013368"/>
    </source>
</evidence>
<protein>
    <recommendedName>
        <fullName evidence="3">Nuclease SbcCD subunit C</fullName>
    </recommendedName>
</protein>
<dbReference type="PANTHER" id="PTHR32114">
    <property type="entry name" value="ABC TRANSPORTER ABCH.3"/>
    <property type="match status" value="1"/>
</dbReference>
<dbReference type="GO" id="GO:0006302">
    <property type="term" value="P:double-strand break repair"/>
    <property type="evidence" value="ECO:0007669"/>
    <property type="project" value="InterPro"/>
</dbReference>
<dbReference type="PROSITE" id="PS00675">
    <property type="entry name" value="SIGMA54_INTERACT_1"/>
    <property type="match status" value="1"/>
</dbReference>
<evidence type="ECO:0000256" key="4">
    <source>
        <dbReference type="SAM" id="Coils"/>
    </source>
</evidence>
<evidence type="ECO:0000256" key="1">
    <source>
        <dbReference type="ARBA" id="ARBA00006930"/>
    </source>
</evidence>
<gene>
    <name evidence="6" type="ORF">FC82_GL000515</name>
</gene>
<feature type="coiled-coil region" evidence="4">
    <location>
        <begin position="551"/>
        <end position="578"/>
    </location>
</feature>
<proteinExistence type="inferred from homology"/>
<dbReference type="GO" id="GO:0004527">
    <property type="term" value="F:exonuclease activity"/>
    <property type="evidence" value="ECO:0007669"/>
    <property type="project" value="UniProtKB-KW"/>
</dbReference>
<dbReference type="RefSeq" id="WP_056996202.1">
    <property type="nucleotide sequence ID" value="NZ_AYYR01000013.1"/>
</dbReference>
<dbReference type="Pfam" id="PF13558">
    <property type="entry name" value="SbcC_Walker_B"/>
    <property type="match status" value="1"/>
</dbReference>
<comment type="similarity">
    <text evidence="1">Belongs to the SMC family. SbcC subfamily.</text>
</comment>
<dbReference type="GO" id="GO:0016887">
    <property type="term" value="F:ATP hydrolysis activity"/>
    <property type="evidence" value="ECO:0007669"/>
    <property type="project" value="InterPro"/>
</dbReference>
<comment type="caution">
    <text evidence="6">The sequence shown here is derived from an EMBL/GenBank/DDBJ whole genome shotgun (WGS) entry which is preliminary data.</text>
</comment>
<feature type="coiled-coil region" evidence="4">
    <location>
        <begin position="608"/>
        <end position="635"/>
    </location>
</feature>
<name>A0A0R2BNB0_SECCO</name>
<dbReference type="Proteomes" id="UP000051845">
    <property type="component" value="Unassembled WGS sequence"/>
</dbReference>
<evidence type="ECO:0000259" key="5">
    <source>
        <dbReference type="Pfam" id="PF13476"/>
    </source>
</evidence>
<dbReference type="AlphaFoldDB" id="A0A0R2BNB0"/>
<evidence type="ECO:0000313" key="7">
    <source>
        <dbReference type="Proteomes" id="UP000051845"/>
    </source>
</evidence>
<dbReference type="Pfam" id="PF13476">
    <property type="entry name" value="AAA_23"/>
    <property type="match status" value="1"/>
</dbReference>
<keyword evidence="4" id="KW-0175">Coiled coil</keyword>
<dbReference type="PANTHER" id="PTHR32114:SF2">
    <property type="entry name" value="ABC TRANSPORTER ABCH.3"/>
    <property type="match status" value="1"/>
</dbReference>
<evidence type="ECO:0000313" key="6">
    <source>
        <dbReference type="EMBL" id="KRM77270.1"/>
    </source>
</evidence>
<dbReference type="InterPro" id="IPR025662">
    <property type="entry name" value="Sigma_54_int_dom_ATP-bd_1"/>
</dbReference>
<dbReference type="EMBL" id="AYYR01000013">
    <property type="protein sequence ID" value="KRM77270.1"/>
    <property type="molecule type" value="Genomic_DNA"/>
</dbReference>
<keyword evidence="6" id="KW-0378">Hydrolase</keyword>
<feature type="domain" description="Rad50/SbcC-type AAA" evidence="5">
    <location>
        <begin position="5"/>
        <end position="213"/>
    </location>
</feature>
<feature type="coiled-coil region" evidence="4">
    <location>
        <begin position="660"/>
        <end position="708"/>
    </location>
</feature>
<dbReference type="InterPro" id="IPR038729">
    <property type="entry name" value="Rad50/SbcC_AAA"/>
</dbReference>
<accession>A0A0R2BNB0</accession>
<feature type="coiled-coil region" evidence="4">
    <location>
        <begin position="813"/>
        <end position="840"/>
    </location>
</feature>
<keyword evidence="6" id="KW-0269">Exonuclease</keyword>
<keyword evidence="6" id="KW-0540">Nuclease</keyword>
<reference evidence="6 7" key="1">
    <citation type="journal article" date="2015" name="Genome Announc.">
        <title>Expanding the biotechnology potential of lactobacilli through comparative genomics of 213 strains and associated genera.</title>
        <authorList>
            <person name="Sun Z."/>
            <person name="Harris H.M."/>
            <person name="McCann A."/>
            <person name="Guo C."/>
            <person name="Argimon S."/>
            <person name="Zhang W."/>
            <person name="Yang X."/>
            <person name="Jeffery I.B."/>
            <person name="Cooney J.C."/>
            <person name="Kagawa T.F."/>
            <person name="Liu W."/>
            <person name="Song Y."/>
            <person name="Salvetti E."/>
            <person name="Wrobel A."/>
            <person name="Rasinkangas P."/>
            <person name="Parkhill J."/>
            <person name="Rea M.C."/>
            <person name="O'Sullivan O."/>
            <person name="Ritari J."/>
            <person name="Douillard F.P."/>
            <person name="Paul Ross R."/>
            <person name="Yang R."/>
            <person name="Briner A.E."/>
            <person name="Felis G.E."/>
            <person name="de Vos W.M."/>
            <person name="Barrangou R."/>
            <person name="Klaenhammer T.R."/>
            <person name="Caufield P.W."/>
            <person name="Cui Y."/>
            <person name="Zhang H."/>
            <person name="O'Toole P.W."/>
        </authorList>
    </citation>
    <scope>NUCLEOTIDE SEQUENCE [LARGE SCALE GENOMIC DNA]</scope>
    <source>
        <strain evidence="6 7">DSM 20515</strain>
    </source>
</reference>
<comment type="subunit">
    <text evidence="2">Heterodimer of SbcC and SbcD.</text>
</comment>
<dbReference type="InterPro" id="IPR027417">
    <property type="entry name" value="P-loop_NTPase"/>
</dbReference>
<dbReference type="Gene3D" id="3.40.50.300">
    <property type="entry name" value="P-loop containing nucleotide triphosphate hydrolases"/>
    <property type="match status" value="2"/>
</dbReference>
<dbReference type="STRING" id="33960.TY91_07715"/>
<organism evidence="6 7">
    <name type="scientific">Secundilactobacillus collinoides DSM 20515 = JCM 1123</name>
    <dbReference type="NCBI Taxonomy" id="1423733"/>
    <lineage>
        <taxon>Bacteria</taxon>
        <taxon>Bacillati</taxon>
        <taxon>Bacillota</taxon>
        <taxon>Bacilli</taxon>
        <taxon>Lactobacillales</taxon>
        <taxon>Lactobacillaceae</taxon>
        <taxon>Secundilactobacillus</taxon>
    </lineage>
</organism>
<evidence type="ECO:0000256" key="2">
    <source>
        <dbReference type="ARBA" id="ARBA00011322"/>
    </source>
</evidence>
<sequence length="1046" mass="115480">MKPLKLTLKNFGPYESEVIDFQKLDQVPVFLISGQTGSGKTTIFEALTFALYGESVTSDRPANSLQSDFAVDTEPTEVTLLFDHQGKQYEITRQPKQTLAKKRGTGDKTYAASAQLKVFDNANKVEDTTKLKEINIELEQLLQINRDQFSQIVLLPQGDFRRFLISDSEGKESVLRKLFKTQLYQNWGEQIKDQLREANSKSRGWKSTITDNLKGIQWLEKPADLADLGVESQVALLKDQQTQTEATGHQQRDALNKQRAAVQKQQTTIEQGVKHNQQLDELAKLEAQQTQLDSQAPAMATLQKTIATLTWVQTLKPKYDTLQQATASHQQTAQNIIAERTNKAKTETDLQALKTTQAELQKQAPTYAAKQQQVPLLEQQRPSFEKVAQLTATLTQAKVAATQAQKALTTITTQQQTVSDNLVKQQSVADQAAPLKLQEATLKQQQDKLAGYTRQGHALQQAAEQLTISNQQVTAKQTQLPESQAAVSSAEAQKDDLENQRLANHIAELAQQLKPGTPCPICGSVDHPSPALAVEGKTITKAALTTADKNVTMQRQRFTKLETEIDQLTQNLRTQQTAQNNAVTAFQNELADLDWLSIKTGLDLVGCLDSLQAMAKTVAEQMTNIQQQVAESERAAVQVTQLTEQQAELTKRMSTQQTGFNEAQQRVQTVTVQLTDAQAQLPADFKDLASLDAHLKALKQAIADFNQQQSDNQKSLVATQSALAASVSKLDVLTARQTELATQVTDLNNQLTTDLKTHFEGQADWDQFKALIAQVSTIPDKRQQIQAYNQQTASVRAQLETYRKMVSGDRVDVTTAKAQLQTLQTDLQRASDQLDATSKLYILNQKTLETIENATKAIRKQAHDLDELTLLSSTINGSGDAKLSLERYVLQQYLLEILDAANGHLQELSSGRYYLQLHEEAGTYAKNTGLELDVYDDNVGHTRSVHTLSGGESFIAALSLALALGEVIQNQAGGISIDALFIDEGFGSLDTDSLQTAMAALEHIEGDHRMIGIISHVAALKTQIPYQIQVTTQGQGKSRAKLVVPQ</sequence>